<dbReference type="PANTHER" id="PTHR47690">
    <property type="entry name" value="GLUCOKINASE"/>
    <property type="match status" value="1"/>
</dbReference>
<sequence>MGKVVSEYVVVGDVGGTNVRFAVSKDPRRYGGPTKIEHFWKSPNVKYETFSDALDAFLATIDIKPKRAVFALAGPIRNNTVTLTNHSSWQVCGEELAKQFGMDQVDLLNDFAAMARSIPELGLNSDGQGLKTICEGISAPGRPIIVAGPGTGFGFATLIPNENKTWQVLRGEGGHQAFSPTTALEADVYKRLLEKASYVSIESVSAGVGFNQLLETMFEVFGQTPEKLSPATAHERAKLGDKVCDAVCRMRANTVMTAYGNAVLANGAKGGVVAAGGVTTALIDYISAPEALSRFFDRGPMSSYMTDVPIYLITSAEAPLLGAAAY</sequence>
<gene>
    <name evidence="4" type="ordered locus">Hbal_1545</name>
</gene>
<dbReference type="eggNOG" id="COG0837">
    <property type="taxonomic scope" value="Bacteria"/>
</dbReference>
<dbReference type="Gene3D" id="3.40.367.20">
    <property type="match status" value="1"/>
</dbReference>
<dbReference type="CDD" id="cd24008">
    <property type="entry name" value="ASKHA_NBD_GLK"/>
    <property type="match status" value="1"/>
</dbReference>
<dbReference type="GO" id="GO:0005829">
    <property type="term" value="C:cytosol"/>
    <property type="evidence" value="ECO:0007669"/>
    <property type="project" value="TreeGrafter"/>
</dbReference>
<dbReference type="Proteomes" id="UP000002745">
    <property type="component" value="Chromosome"/>
</dbReference>
<dbReference type="STRING" id="582402.Hbal_1545"/>
<dbReference type="GO" id="GO:0006096">
    <property type="term" value="P:glycolytic process"/>
    <property type="evidence" value="ECO:0007669"/>
    <property type="project" value="InterPro"/>
</dbReference>
<dbReference type="InterPro" id="IPR003836">
    <property type="entry name" value="Glucokinase"/>
</dbReference>
<reference evidence="5" key="1">
    <citation type="journal article" date="2011" name="J. Bacteriol.">
        <title>Genome sequences of eight morphologically diverse alphaproteobacteria.</title>
        <authorList>
            <consortium name="US DOE Joint Genome Institute"/>
            <person name="Brown P.J."/>
            <person name="Kysela D.T."/>
            <person name="Buechlein A."/>
            <person name="Hemmerich C."/>
            <person name="Brun Y.V."/>
        </authorList>
    </citation>
    <scope>NUCLEOTIDE SEQUENCE [LARGE SCALE GENOMIC DNA]</scope>
    <source>
        <strain evidence="5">ATCC 49814 / DSM 5838 / IFAM 1418</strain>
    </source>
</reference>
<evidence type="ECO:0000256" key="2">
    <source>
        <dbReference type="ARBA" id="ARBA00022777"/>
    </source>
</evidence>
<dbReference type="InterPro" id="IPR043129">
    <property type="entry name" value="ATPase_NBD"/>
</dbReference>
<evidence type="ECO:0000256" key="3">
    <source>
        <dbReference type="RuleBase" id="RU004046"/>
    </source>
</evidence>
<dbReference type="Pfam" id="PF02685">
    <property type="entry name" value="Glucokinase"/>
    <property type="match status" value="1"/>
</dbReference>
<dbReference type="GO" id="GO:0005524">
    <property type="term" value="F:ATP binding"/>
    <property type="evidence" value="ECO:0007669"/>
    <property type="project" value="InterPro"/>
</dbReference>
<accession>C6XJD8</accession>
<organism evidence="4 5">
    <name type="scientific">Hirschia baltica (strain ATCC 49814 / DSM 5838 / IFAM 1418)</name>
    <dbReference type="NCBI Taxonomy" id="582402"/>
    <lineage>
        <taxon>Bacteria</taxon>
        <taxon>Pseudomonadati</taxon>
        <taxon>Pseudomonadota</taxon>
        <taxon>Alphaproteobacteria</taxon>
        <taxon>Hyphomonadales</taxon>
        <taxon>Hyphomonadaceae</taxon>
        <taxon>Hirschia</taxon>
    </lineage>
</organism>
<evidence type="ECO:0000256" key="1">
    <source>
        <dbReference type="ARBA" id="ARBA00022679"/>
    </source>
</evidence>
<dbReference type="InterPro" id="IPR050201">
    <property type="entry name" value="Bacterial_glucokinase"/>
</dbReference>
<evidence type="ECO:0000313" key="5">
    <source>
        <dbReference type="Proteomes" id="UP000002745"/>
    </source>
</evidence>
<proteinExistence type="inferred from homology"/>
<dbReference type="HOGENOM" id="CLU_042582_1_0_5"/>
<dbReference type="EMBL" id="CP001678">
    <property type="protein sequence ID" value="ACT59233.1"/>
    <property type="molecule type" value="Genomic_DNA"/>
</dbReference>
<dbReference type="EC" id="2.7.1.2" evidence="4"/>
<dbReference type="PANTHER" id="PTHR47690:SF1">
    <property type="entry name" value="GLUCOKINASE"/>
    <property type="match status" value="1"/>
</dbReference>
<dbReference type="GO" id="GO:0004340">
    <property type="term" value="F:glucokinase activity"/>
    <property type="evidence" value="ECO:0007669"/>
    <property type="project" value="UniProtKB-EC"/>
</dbReference>
<dbReference type="GO" id="GO:0005536">
    <property type="term" value="F:D-glucose binding"/>
    <property type="evidence" value="ECO:0007669"/>
    <property type="project" value="InterPro"/>
</dbReference>
<dbReference type="Gene3D" id="3.30.420.40">
    <property type="match status" value="1"/>
</dbReference>
<keyword evidence="5" id="KW-1185">Reference proteome</keyword>
<keyword evidence="2 4" id="KW-0418">Kinase</keyword>
<evidence type="ECO:0000313" key="4">
    <source>
        <dbReference type="EMBL" id="ACT59233.1"/>
    </source>
</evidence>
<name>C6XJD8_HIRBI</name>
<keyword evidence="1 4" id="KW-0808">Transferase</keyword>
<dbReference type="KEGG" id="hba:Hbal_1545"/>
<comment type="similarity">
    <text evidence="3">Belongs to the bacterial glucokinase family.</text>
</comment>
<dbReference type="OrthoDB" id="9800595at2"/>
<dbReference type="SUPFAM" id="SSF53067">
    <property type="entry name" value="Actin-like ATPase domain"/>
    <property type="match status" value="1"/>
</dbReference>
<protein>
    <submittedName>
        <fullName evidence="4">Glucokinase</fullName>
        <ecNumber evidence="4">2.7.1.2</ecNumber>
    </submittedName>
</protein>
<dbReference type="AlphaFoldDB" id="C6XJD8"/>